<evidence type="ECO:0000313" key="4">
    <source>
        <dbReference type="EMBL" id="AEI61964.1"/>
    </source>
</evidence>
<dbReference type="PANTHER" id="PTHR47216:SF4">
    <property type="entry name" value="OS01G0859400 PROTEIN"/>
    <property type="match status" value="1"/>
</dbReference>
<dbReference type="PROSITE" id="PS00383">
    <property type="entry name" value="TYR_PHOSPHATASE_1"/>
    <property type="match status" value="1"/>
</dbReference>
<proteinExistence type="predicted"/>
<dbReference type="Gene3D" id="3.90.190.10">
    <property type="entry name" value="Protein tyrosine phosphatase superfamily"/>
    <property type="match status" value="1"/>
</dbReference>
<evidence type="ECO:0000259" key="3">
    <source>
        <dbReference type="PROSITE" id="PS50056"/>
    </source>
</evidence>
<dbReference type="Proteomes" id="UP000000488">
    <property type="component" value="Chromosome"/>
</dbReference>
<evidence type="ECO:0000256" key="1">
    <source>
        <dbReference type="ARBA" id="ARBA00022801"/>
    </source>
</evidence>
<gene>
    <name evidence="4" type="ordered locus">LILAB_00140</name>
</gene>
<dbReference type="STRING" id="483219.LILAB_00140"/>
<keyword evidence="2" id="KW-1133">Transmembrane helix</keyword>
<feature type="transmembrane region" description="Helical" evidence="2">
    <location>
        <begin position="76"/>
        <end position="96"/>
    </location>
</feature>
<dbReference type="SUPFAM" id="SSF52799">
    <property type="entry name" value="(Phosphotyrosine protein) phosphatases II"/>
    <property type="match status" value="1"/>
</dbReference>
<name>F8C788_MYXFH</name>
<organism evidence="4 5">
    <name type="scientific">Myxococcus fulvus (strain ATCC BAA-855 / HW-1)</name>
    <dbReference type="NCBI Taxonomy" id="483219"/>
    <lineage>
        <taxon>Bacteria</taxon>
        <taxon>Pseudomonadati</taxon>
        <taxon>Myxococcota</taxon>
        <taxon>Myxococcia</taxon>
        <taxon>Myxococcales</taxon>
        <taxon>Cystobacterineae</taxon>
        <taxon>Myxococcaceae</taxon>
        <taxon>Myxococcus</taxon>
    </lineage>
</organism>
<dbReference type="EMBL" id="CP002830">
    <property type="protein sequence ID" value="AEI61964.1"/>
    <property type="molecule type" value="Genomic_DNA"/>
</dbReference>
<dbReference type="HOGENOM" id="CLU_1089169_0_0_7"/>
<evidence type="ECO:0000313" key="5">
    <source>
        <dbReference type="Proteomes" id="UP000000488"/>
    </source>
</evidence>
<protein>
    <recommendedName>
        <fullName evidence="3">Tyrosine specific protein phosphatases domain-containing protein</fullName>
    </recommendedName>
</protein>
<feature type="transmembrane region" description="Helical" evidence="2">
    <location>
        <begin position="45"/>
        <end position="64"/>
    </location>
</feature>
<sequence>MMTCGPLPSAPSMCEDIGHMAYASAFAIGAALLAFLATTLQGAGLLLMWPAVSFILVALAYAGAGPKVLGKRPDGRMQPIAVLMLLPYLLLTWGTWHLVRLLSRERPHAMVVPDVVVGRRLLPGELPKGVTVVLDLTAEFIEPDGIRGACQYVSLPILDASTLPAEEVAPVLLGLATVPGPIYVHCAQGHGRTGMIAAALLVARGDAPDEREALAMIQRVRPAVRTSTAQRHALAELAGALRRASPA</sequence>
<feature type="transmembrane region" description="Helical" evidence="2">
    <location>
        <begin position="20"/>
        <end position="38"/>
    </location>
</feature>
<dbReference type="InterPro" id="IPR029021">
    <property type="entry name" value="Prot-tyrosine_phosphatase-like"/>
</dbReference>
<dbReference type="AlphaFoldDB" id="F8C788"/>
<dbReference type="eggNOG" id="COG2453">
    <property type="taxonomic scope" value="Bacteria"/>
</dbReference>
<dbReference type="Pfam" id="PF22784">
    <property type="entry name" value="PTP-SAK"/>
    <property type="match status" value="1"/>
</dbReference>
<reference evidence="4 5" key="1">
    <citation type="journal article" date="2011" name="J. Bacteriol.">
        <title>Genome sequence of the halotolerant marine bacterium Myxococcus fulvus HW-1.</title>
        <authorList>
            <person name="Li Z.F."/>
            <person name="Li X."/>
            <person name="Liu H."/>
            <person name="Liu X."/>
            <person name="Han K."/>
            <person name="Wu Z.H."/>
            <person name="Hu W."/>
            <person name="Li F.F."/>
            <person name="Li Y.Z."/>
        </authorList>
    </citation>
    <scope>NUCLEOTIDE SEQUENCE [LARGE SCALE GENOMIC DNA]</scope>
    <source>
        <strain evidence="5">ATCC BAA-855 / HW-1</strain>
    </source>
</reference>
<keyword evidence="1" id="KW-0378">Hydrolase</keyword>
<dbReference type="PROSITE" id="PS50056">
    <property type="entry name" value="TYR_PHOSPHATASE_2"/>
    <property type="match status" value="1"/>
</dbReference>
<dbReference type="InterPro" id="IPR000387">
    <property type="entry name" value="Tyr_Pase_dom"/>
</dbReference>
<keyword evidence="2" id="KW-0812">Transmembrane</keyword>
<dbReference type="GO" id="GO:0016791">
    <property type="term" value="F:phosphatase activity"/>
    <property type="evidence" value="ECO:0007669"/>
    <property type="project" value="UniProtKB-ARBA"/>
</dbReference>
<dbReference type="InterPro" id="IPR057023">
    <property type="entry name" value="PTP-SAK"/>
</dbReference>
<dbReference type="KEGG" id="mfu:LILAB_00140"/>
<feature type="domain" description="Tyrosine specific protein phosphatases" evidence="3">
    <location>
        <begin position="180"/>
        <end position="232"/>
    </location>
</feature>
<keyword evidence="2" id="KW-0472">Membrane</keyword>
<accession>F8C788</accession>
<dbReference type="InterPro" id="IPR016130">
    <property type="entry name" value="Tyr_Pase_AS"/>
</dbReference>
<dbReference type="PANTHER" id="PTHR47216">
    <property type="match status" value="1"/>
</dbReference>
<evidence type="ECO:0000256" key="2">
    <source>
        <dbReference type="SAM" id="Phobius"/>
    </source>
</evidence>